<proteinExistence type="predicted"/>
<evidence type="ECO:0000313" key="2">
    <source>
        <dbReference type="Proteomes" id="UP001319846"/>
    </source>
</evidence>
<protein>
    <submittedName>
        <fullName evidence="1">Fimbrial assembly protein</fullName>
    </submittedName>
</protein>
<accession>A0ACC5VTV2</accession>
<reference evidence="1" key="1">
    <citation type="submission" date="2020-06" db="EMBL/GenBank/DDBJ databases">
        <title>Whole Genome Sequence of Halomonas aquamarina MB598.</title>
        <authorList>
            <person name="Pervaiz M."/>
            <person name="Fariq A."/>
            <person name="Yasmin A."/>
            <person name="Welch M."/>
        </authorList>
    </citation>
    <scope>NUCLEOTIDE SEQUENCE</scope>
    <source>
        <strain evidence="1">MB598</strain>
    </source>
</reference>
<gene>
    <name evidence="1" type="ORF">HW452_06585</name>
</gene>
<dbReference type="Proteomes" id="UP001319846">
    <property type="component" value="Unassembled WGS sequence"/>
</dbReference>
<dbReference type="EMBL" id="JABYQT010000003">
    <property type="protein sequence ID" value="MBZ5487191.1"/>
    <property type="molecule type" value="Genomic_DNA"/>
</dbReference>
<comment type="caution">
    <text evidence="1">The sequence shown here is derived from an EMBL/GenBank/DDBJ whole genome shotgun (WGS) entry which is preliminary data.</text>
</comment>
<organism evidence="1 2">
    <name type="scientific">Vreelandella aquamarina</name>
    <dbReference type="NCBI Taxonomy" id="77097"/>
    <lineage>
        <taxon>Bacteria</taxon>
        <taxon>Pseudomonadati</taxon>
        <taxon>Pseudomonadota</taxon>
        <taxon>Gammaproteobacteria</taxon>
        <taxon>Oceanospirillales</taxon>
        <taxon>Halomonadaceae</taxon>
        <taxon>Vreelandella</taxon>
    </lineage>
</organism>
<evidence type="ECO:0000313" key="1">
    <source>
        <dbReference type="EMBL" id="MBZ5487191.1"/>
    </source>
</evidence>
<sequence length="184" mass="21076">MSVMINLLPWREARRRQRTRHFYCSMLLVGALGAAVGGVMVHAYQHMLANQQARNAHLTSQIALFEQEIDEAERHHQAIARLERQLGLFRRLIEARPQTLHLFNDLAASQVVGVTYQRLERRHGKLSATVAAKSENQVAEHLHRLARRPGLEEPIRTAIDRGQHGQRYVSFEITPPRSDEQEAP</sequence>
<keyword evidence="2" id="KW-1185">Reference proteome</keyword>
<name>A0ACC5VTV2_9GAMM</name>